<dbReference type="PRINTS" id="PR00690">
    <property type="entry name" value="ADHESNFAMILY"/>
</dbReference>
<evidence type="ECO:0000256" key="3">
    <source>
        <dbReference type="ARBA" id="ARBA00022729"/>
    </source>
</evidence>
<dbReference type="InterPro" id="IPR006129">
    <property type="entry name" value="AdhesinB"/>
</dbReference>
<comment type="similarity">
    <text evidence="1 4">Belongs to the bacterial solute-binding protein 9 family.</text>
</comment>
<reference evidence="7 8" key="1">
    <citation type="submission" date="2020-02" db="EMBL/GenBank/DDBJ databases">
        <authorList>
            <person name="Li X.-J."/>
            <person name="Feng X.-M."/>
        </authorList>
    </citation>
    <scope>NUCLEOTIDE SEQUENCE [LARGE SCALE GENOMIC DNA]</scope>
    <source>
        <strain evidence="7 8">CGMCC 4.7225</strain>
    </source>
</reference>
<proteinExistence type="inferred from homology"/>
<dbReference type="GO" id="GO:0046872">
    <property type="term" value="F:metal ion binding"/>
    <property type="evidence" value="ECO:0007669"/>
    <property type="project" value="InterPro"/>
</dbReference>
<dbReference type="GO" id="GO:0030001">
    <property type="term" value="P:metal ion transport"/>
    <property type="evidence" value="ECO:0007669"/>
    <property type="project" value="InterPro"/>
</dbReference>
<protein>
    <submittedName>
        <fullName evidence="7">Zinc ABC transporter substrate-binding protein</fullName>
    </submittedName>
</protein>
<dbReference type="PANTHER" id="PTHR42953:SF3">
    <property type="entry name" value="HIGH-AFFINITY ZINC UPTAKE SYSTEM PROTEIN ZNUA"/>
    <property type="match status" value="1"/>
</dbReference>
<dbReference type="PANTHER" id="PTHR42953">
    <property type="entry name" value="HIGH-AFFINITY ZINC UPTAKE SYSTEM PROTEIN ZNUA-RELATED"/>
    <property type="match status" value="1"/>
</dbReference>
<dbReference type="InterPro" id="IPR006127">
    <property type="entry name" value="ZnuA-like"/>
</dbReference>
<dbReference type="SUPFAM" id="SSF53807">
    <property type="entry name" value="Helical backbone' metal receptor"/>
    <property type="match status" value="1"/>
</dbReference>
<evidence type="ECO:0000256" key="6">
    <source>
        <dbReference type="SAM" id="SignalP"/>
    </source>
</evidence>
<dbReference type="EMBL" id="JAAGOB010000009">
    <property type="protein sequence ID" value="NED97019.1"/>
    <property type="molecule type" value="Genomic_DNA"/>
</dbReference>
<keyword evidence="2 4" id="KW-0813">Transport</keyword>
<comment type="caution">
    <text evidence="7">The sequence shown here is derived from an EMBL/GenBank/DDBJ whole genome shotgun (WGS) entry which is preliminary data.</text>
</comment>
<evidence type="ECO:0000256" key="1">
    <source>
        <dbReference type="ARBA" id="ARBA00011028"/>
    </source>
</evidence>
<dbReference type="InterPro" id="IPR006128">
    <property type="entry name" value="Lipoprotein_PsaA-like"/>
</dbReference>
<dbReference type="Pfam" id="PF01297">
    <property type="entry name" value="ZnuA"/>
    <property type="match status" value="1"/>
</dbReference>
<dbReference type="InterPro" id="IPR050492">
    <property type="entry name" value="Bact_metal-bind_prot9"/>
</dbReference>
<evidence type="ECO:0000313" key="8">
    <source>
        <dbReference type="Proteomes" id="UP000469185"/>
    </source>
</evidence>
<dbReference type="Proteomes" id="UP000469185">
    <property type="component" value="Unassembled WGS sequence"/>
</dbReference>
<evidence type="ECO:0000256" key="2">
    <source>
        <dbReference type="ARBA" id="ARBA00022448"/>
    </source>
</evidence>
<keyword evidence="8" id="KW-1185">Reference proteome</keyword>
<evidence type="ECO:0000256" key="5">
    <source>
        <dbReference type="SAM" id="MobiDB-lite"/>
    </source>
</evidence>
<dbReference type="PRINTS" id="PR00691">
    <property type="entry name" value="ADHESINB"/>
</dbReference>
<feature type="chain" id="PRO_5038642141" evidence="6">
    <location>
        <begin position="22"/>
        <end position="292"/>
    </location>
</feature>
<sequence>MLGAGMALAVLTAGCAAEASAGDDGLEVMASFSPLVFVAQRVAGEDAQVTNLTPAGSDPHNLELSPAKFGQLQEADLIVYLSGLQPATDDAVALLDVPVVDTADAAHADTPGGAGAEELPDAGSDPHFWLDPMRLAWAGHQVADALAELEPEHASQYRDRASALEEELAQLDDEFADALKPCADATVVTSHEAFGYLAARYNLNQVGIAGVDPEVEPSPARLREVMAVVEETGVRTIFFEVNATQKMAERLADELGVGTDVLDPMERPSDDDYVRVMRANLEALTRGLVCDG</sequence>
<feature type="region of interest" description="Disordered" evidence="5">
    <location>
        <begin position="106"/>
        <end position="125"/>
    </location>
</feature>
<name>A0A6N9YQB7_9ACTN</name>
<gene>
    <name evidence="7" type="ORF">G1H11_17065</name>
</gene>
<feature type="signal peptide" evidence="6">
    <location>
        <begin position="1"/>
        <end position="21"/>
    </location>
</feature>
<keyword evidence="3 6" id="KW-0732">Signal</keyword>
<evidence type="ECO:0000256" key="4">
    <source>
        <dbReference type="RuleBase" id="RU003512"/>
    </source>
</evidence>
<evidence type="ECO:0000313" key="7">
    <source>
        <dbReference type="EMBL" id="NED97019.1"/>
    </source>
</evidence>
<dbReference type="AlphaFoldDB" id="A0A6N9YQB7"/>
<organism evidence="7 8">
    <name type="scientific">Phytoactinopolyspora alkaliphila</name>
    <dbReference type="NCBI Taxonomy" id="1783498"/>
    <lineage>
        <taxon>Bacteria</taxon>
        <taxon>Bacillati</taxon>
        <taxon>Actinomycetota</taxon>
        <taxon>Actinomycetes</taxon>
        <taxon>Jiangellales</taxon>
        <taxon>Jiangellaceae</taxon>
        <taxon>Phytoactinopolyspora</taxon>
    </lineage>
</organism>
<dbReference type="Gene3D" id="3.40.50.1980">
    <property type="entry name" value="Nitrogenase molybdenum iron protein domain"/>
    <property type="match status" value="2"/>
</dbReference>
<dbReference type="GO" id="GO:0007155">
    <property type="term" value="P:cell adhesion"/>
    <property type="evidence" value="ECO:0007669"/>
    <property type="project" value="InterPro"/>
</dbReference>
<accession>A0A6N9YQB7</accession>